<dbReference type="InterPro" id="IPR014017">
    <property type="entry name" value="DNA_helicase_UvrD-like_C"/>
</dbReference>
<keyword evidence="4 14" id="KW-0378">Hydrolase</keyword>
<proteinExistence type="predicted"/>
<dbReference type="Pfam" id="PF13361">
    <property type="entry name" value="UvrD_C"/>
    <property type="match status" value="1"/>
</dbReference>
<dbReference type="InterPro" id="IPR014152">
    <property type="entry name" value="AddA"/>
</dbReference>
<dbReference type="GO" id="GO:0005829">
    <property type="term" value="C:cytosol"/>
    <property type="evidence" value="ECO:0007669"/>
    <property type="project" value="TreeGrafter"/>
</dbReference>
<dbReference type="InterPro" id="IPR000212">
    <property type="entry name" value="DNA_helicase_UvrD/REP"/>
</dbReference>
<comment type="catalytic activity">
    <reaction evidence="13">
        <text>ATP + H2O = ADP + phosphate + H(+)</text>
        <dbReference type="Rhea" id="RHEA:13065"/>
        <dbReference type="ChEBI" id="CHEBI:15377"/>
        <dbReference type="ChEBI" id="CHEBI:15378"/>
        <dbReference type="ChEBI" id="CHEBI:30616"/>
        <dbReference type="ChEBI" id="CHEBI:43474"/>
        <dbReference type="ChEBI" id="CHEBI:456216"/>
        <dbReference type="EC" id="5.6.2.4"/>
    </reaction>
</comment>
<keyword evidence="6" id="KW-0269">Exonuclease</keyword>
<evidence type="ECO:0000259" key="17">
    <source>
        <dbReference type="PROSITE" id="PS51217"/>
    </source>
</evidence>
<dbReference type="InterPro" id="IPR014016">
    <property type="entry name" value="UvrD-like_ATP-bd"/>
</dbReference>
<gene>
    <name evidence="18" type="primary">addA</name>
    <name evidence="18" type="ORF">IAA48_02640</name>
</gene>
<evidence type="ECO:0000313" key="19">
    <source>
        <dbReference type="Proteomes" id="UP000824205"/>
    </source>
</evidence>
<keyword evidence="5 14" id="KW-0347">Helicase</keyword>
<keyword evidence="15" id="KW-0175">Coiled coil</keyword>
<feature type="binding site" evidence="14">
    <location>
        <begin position="25"/>
        <end position="32"/>
    </location>
    <ligand>
        <name>ATP</name>
        <dbReference type="ChEBI" id="CHEBI:30616"/>
    </ligand>
</feature>
<dbReference type="Pfam" id="PF00580">
    <property type="entry name" value="UvrD-helicase"/>
    <property type="match status" value="1"/>
</dbReference>
<evidence type="ECO:0000256" key="8">
    <source>
        <dbReference type="ARBA" id="ARBA00023125"/>
    </source>
</evidence>
<dbReference type="EC" id="5.6.2.4" evidence="12"/>
<dbReference type="EMBL" id="DXGE01000011">
    <property type="protein sequence ID" value="HIW85368.1"/>
    <property type="molecule type" value="Genomic_DNA"/>
</dbReference>
<name>A0A9D1RC28_9FIRM</name>
<evidence type="ECO:0000256" key="15">
    <source>
        <dbReference type="SAM" id="Coils"/>
    </source>
</evidence>
<dbReference type="Proteomes" id="UP000824205">
    <property type="component" value="Unassembled WGS sequence"/>
</dbReference>
<evidence type="ECO:0000256" key="12">
    <source>
        <dbReference type="ARBA" id="ARBA00034808"/>
    </source>
</evidence>
<protein>
    <recommendedName>
        <fullName evidence="12">DNA 3'-5' helicase</fullName>
        <ecNumber evidence="12">5.6.2.4</ecNumber>
    </recommendedName>
</protein>
<evidence type="ECO:0000256" key="6">
    <source>
        <dbReference type="ARBA" id="ARBA00022839"/>
    </source>
</evidence>
<evidence type="ECO:0000256" key="7">
    <source>
        <dbReference type="ARBA" id="ARBA00022840"/>
    </source>
</evidence>
<dbReference type="PROSITE" id="PS51198">
    <property type="entry name" value="UVRD_HELICASE_ATP_BIND"/>
    <property type="match status" value="1"/>
</dbReference>
<dbReference type="PROSITE" id="PS51217">
    <property type="entry name" value="UVRD_HELICASE_CTER"/>
    <property type="match status" value="1"/>
</dbReference>
<evidence type="ECO:0000256" key="10">
    <source>
        <dbReference type="ARBA" id="ARBA00023235"/>
    </source>
</evidence>
<evidence type="ECO:0000256" key="1">
    <source>
        <dbReference type="ARBA" id="ARBA00022722"/>
    </source>
</evidence>
<dbReference type="Pfam" id="PF12705">
    <property type="entry name" value="PDDEXK_1"/>
    <property type="match status" value="1"/>
</dbReference>
<evidence type="ECO:0000313" key="18">
    <source>
        <dbReference type="EMBL" id="HIW85368.1"/>
    </source>
</evidence>
<sequence length="1166" mass="132039">MAVRQWTESQQNAINAGGGNIIVSAAAGSGKTAVLVERVVRLITDKTAPVDIDKLLVVTFTIPAAAEMKARISARLEQMLADDPSNHRIMRQLSLLPSAKICTIDAFCMNLVRENFYELNISQDFTVLENSEANVISDNALNAVLDEFYELNDSDFLRLVESLSVPKDESGLISAVKNVYDYISAQPAPLIWLKNAVETYRPGQKFQDSAWYPIAEEYVTDKLNYALLLSDKCMSFIDAKDDCAGYYSEFLGIENNQCKLLIQALEKDWNELVDVLSTVSFKRFYTSKKDFDAPEYAGEIVARRNLYKSIIQSLANEITIRAERFDEDNRAVYPVLSMLLRVVEKYSLEYAELKAERNAYTFSDIMHFALSLLMDFDEDGNIIQSAAAKELQAQYYEILVDEYQDTNSAQDTLFSLLSSGSNRFMVGDVKQSIYRFRLAMPYIFNQKKETYKDYNKDAPGGDAKIILDKNFRSRKDICSFTNFLFSHFMSEKAGELNYNEKEYLNCGAAYPERTAPCISMKIIDHCKSADMDEFEALEIAKLISEKIKSHEKVFDGGKERDICYGDFAVLLRSTSSHIENYDRILTECGIPTVCETKSDLLECEEIKMLLSYLKVIDNPTRDIPLLAVLISPMYGFTADELAEIKLESDNTKRSLYAKVVSSDSDKAKAFVNDIQMLSETAVTMSVSSFIRYICEYKSIFAFVNALGNGRQRSANINAFISFAQGFDHSAGVGLTSFLRLVDGIAQTDDGLKAAELSTGGENAVKLMSIHHSKGLEFPVVILAGTSRQYNYRDLNNAVLFNEHLGISIKRHNEEKLCRTETLPHKVLKNVNKNAALSENLRVLYVAITRAKEQFIPFLSFENLQSRIEKNSVRIADGTIEPCVCRDINSDADFLLCSALMHKDGEKLRPYSTVHIQTAQSEFDMDAEIAEFNQTPEMISVQAQEEANEDYIRLIDERVNYIYPGLKDLYILSKLNASQLDGNENDTQYFALSKPAFMNESGLTPGQKGTAMHTFMQFCDYAAARDDLSGEIERLQSLGFLTKIQADSLNMVQLRDFFSGSFAKRIFCAEKIYRELKISSFIEAYRIFDTDSNEKVLVRGIADCVFEEQGSLVLVDYKTDRVKSEQELLDRYKNQIAFYREVIEKTLKKPVKSAVLYSFYMSKVCEY</sequence>
<evidence type="ECO:0000259" key="16">
    <source>
        <dbReference type="PROSITE" id="PS51198"/>
    </source>
</evidence>
<keyword evidence="1" id="KW-0540">Nuclease</keyword>
<dbReference type="SUPFAM" id="SSF52980">
    <property type="entry name" value="Restriction endonuclease-like"/>
    <property type="match status" value="1"/>
</dbReference>
<evidence type="ECO:0000256" key="13">
    <source>
        <dbReference type="ARBA" id="ARBA00048988"/>
    </source>
</evidence>
<feature type="domain" description="UvrD-like helicase C-terminal" evidence="17">
    <location>
        <begin position="475"/>
        <end position="774"/>
    </location>
</feature>
<evidence type="ECO:0000256" key="2">
    <source>
        <dbReference type="ARBA" id="ARBA00022741"/>
    </source>
</evidence>
<evidence type="ECO:0000256" key="9">
    <source>
        <dbReference type="ARBA" id="ARBA00023204"/>
    </source>
</evidence>
<evidence type="ECO:0000256" key="11">
    <source>
        <dbReference type="ARBA" id="ARBA00034617"/>
    </source>
</evidence>
<dbReference type="AlphaFoldDB" id="A0A9D1RC28"/>
<dbReference type="Gene3D" id="1.10.486.10">
    <property type="entry name" value="PCRA, domain 4"/>
    <property type="match status" value="1"/>
</dbReference>
<keyword evidence="8" id="KW-0238">DNA-binding</keyword>
<feature type="domain" description="UvrD-like helicase ATP-binding" evidence="16">
    <location>
        <begin position="4"/>
        <end position="474"/>
    </location>
</feature>
<reference evidence="18" key="1">
    <citation type="journal article" date="2021" name="PeerJ">
        <title>Extensive microbial diversity within the chicken gut microbiome revealed by metagenomics and culture.</title>
        <authorList>
            <person name="Gilroy R."/>
            <person name="Ravi A."/>
            <person name="Getino M."/>
            <person name="Pursley I."/>
            <person name="Horton D.L."/>
            <person name="Alikhan N.F."/>
            <person name="Baker D."/>
            <person name="Gharbi K."/>
            <person name="Hall N."/>
            <person name="Watson M."/>
            <person name="Adriaenssens E.M."/>
            <person name="Foster-Nyarko E."/>
            <person name="Jarju S."/>
            <person name="Secka A."/>
            <person name="Antonio M."/>
            <person name="Oren A."/>
            <person name="Chaudhuri R.R."/>
            <person name="La Ragione R."/>
            <person name="Hildebrand F."/>
            <person name="Pallen M.J."/>
        </authorList>
    </citation>
    <scope>NUCLEOTIDE SEQUENCE</scope>
    <source>
        <strain evidence="18">421</strain>
    </source>
</reference>
<dbReference type="Gene3D" id="3.90.320.10">
    <property type="match status" value="1"/>
</dbReference>
<accession>A0A9D1RC28</accession>
<dbReference type="SUPFAM" id="SSF52540">
    <property type="entry name" value="P-loop containing nucleoside triphosphate hydrolases"/>
    <property type="match status" value="1"/>
</dbReference>
<keyword evidence="10" id="KW-0413">Isomerase</keyword>
<dbReference type="GO" id="GO:0005524">
    <property type="term" value="F:ATP binding"/>
    <property type="evidence" value="ECO:0007669"/>
    <property type="project" value="UniProtKB-UniRule"/>
</dbReference>
<feature type="coiled-coil region" evidence="15">
    <location>
        <begin position="1121"/>
        <end position="1148"/>
    </location>
</feature>
<dbReference type="InterPro" id="IPR027417">
    <property type="entry name" value="P-loop_NTPase"/>
</dbReference>
<evidence type="ECO:0000256" key="5">
    <source>
        <dbReference type="ARBA" id="ARBA00022806"/>
    </source>
</evidence>
<evidence type="ECO:0000256" key="3">
    <source>
        <dbReference type="ARBA" id="ARBA00022763"/>
    </source>
</evidence>
<dbReference type="InterPro" id="IPR011604">
    <property type="entry name" value="PDDEXK-like_dom_sf"/>
</dbReference>
<comment type="caution">
    <text evidence="18">The sequence shown here is derived from an EMBL/GenBank/DDBJ whole genome shotgun (WGS) entry which is preliminary data.</text>
</comment>
<organism evidence="18 19">
    <name type="scientific">Candidatus Eubacterium faecipullorum</name>
    <dbReference type="NCBI Taxonomy" id="2838571"/>
    <lineage>
        <taxon>Bacteria</taxon>
        <taxon>Bacillati</taxon>
        <taxon>Bacillota</taxon>
        <taxon>Clostridia</taxon>
        <taxon>Eubacteriales</taxon>
        <taxon>Eubacteriaceae</taxon>
        <taxon>Eubacterium</taxon>
    </lineage>
</organism>
<dbReference type="GO" id="GO:0004527">
    <property type="term" value="F:exonuclease activity"/>
    <property type="evidence" value="ECO:0007669"/>
    <property type="project" value="UniProtKB-KW"/>
</dbReference>
<dbReference type="GO" id="GO:0033202">
    <property type="term" value="C:DNA helicase complex"/>
    <property type="evidence" value="ECO:0007669"/>
    <property type="project" value="TreeGrafter"/>
</dbReference>
<keyword evidence="3" id="KW-0227">DNA damage</keyword>
<evidence type="ECO:0000256" key="14">
    <source>
        <dbReference type="PROSITE-ProRule" id="PRU00560"/>
    </source>
</evidence>
<dbReference type="GO" id="GO:0006302">
    <property type="term" value="P:double-strand break repair"/>
    <property type="evidence" value="ECO:0007669"/>
    <property type="project" value="InterPro"/>
</dbReference>
<keyword evidence="2 14" id="KW-0547">Nucleotide-binding</keyword>
<dbReference type="InterPro" id="IPR011335">
    <property type="entry name" value="Restrct_endonuc-II-like"/>
</dbReference>
<dbReference type="PANTHER" id="PTHR11070">
    <property type="entry name" value="UVRD / RECB / PCRA DNA HELICASE FAMILY MEMBER"/>
    <property type="match status" value="1"/>
</dbReference>
<dbReference type="Gene3D" id="3.40.50.300">
    <property type="entry name" value="P-loop containing nucleotide triphosphate hydrolases"/>
    <property type="match status" value="4"/>
</dbReference>
<dbReference type="PANTHER" id="PTHR11070:SF48">
    <property type="entry name" value="ATP-DEPENDENT HELICASE_NUCLEASE SUBUNIT A"/>
    <property type="match status" value="1"/>
</dbReference>
<dbReference type="NCBIfam" id="TIGR02785">
    <property type="entry name" value="addA_Gpos"/>
    <property type="match status" value="1"/>
</dbReference>
<dbReference type="InterPro" id="IPR038726">
    <property type="entry name" value="PDDEXK_AddAB-type"/>
</dbReference>
<evidence type="ECO:0000256" key="4">
    <source>
        <dbReference type="ARBA" id="ARBA00022801"/>
    </source>
</evidence>
<dbReference type="GO" id="GO:0043138">
    <property type="term" value="F:3'-5' DNA helicase activity"/>
    <property type="evidence" value="ECO:0007669"/>
    <property type="project" value="UniProtKB-EC"/>
</dbReference>
<keyword evidence="9" id="KW-0234">DNA repair</keyword>
<comment type="catalytic activity">
    <reaction evidence="11">
        <text>Couples ATP hydrolysis with the unwinding of duplex DNA by translocating in the 3'-5' direction.</text>
        <dbReference type="EC" id="5.6.2.4"/>
    </reaction>
</comment>
<dbReference type="GO" id="GO:0003677">
    <property type="term" value="F:DNA binding"/>
    <property type="evidence" value="ECO:0007669"/>
    <property type="project" value="UniProtKB-KW"/>
</dbReference>
<keyword evidence="7 14" id="KW-0067">ATP-binding</keyword>
<reference evidence="18" key="2">
    <citation type="submission" date="2021-04" db="EMBL/GenBank/DDBJ databases">
        <authorList>
            <person name="Gilroy R."/>
        </authorList>
    </citation>
    <scope>NUCLEOTIDE SEQUENCE</scope>
    <source>
        <strain evidence="18">421</strain>
    </source>
</reference>
<dbReference type="GO" id="GO:0000725">
    <property type="term" value="P:recombinational repair"/>
    <property type="evidence" value="ECO:0007669"/>
    <property type="project" value="TreeGrafter"/>
</dbReference>